<evidence type="ECO:0000313" key="3">
    <source>
        <dbReference type="Proteomes" id="UP000037600"/>
    </source>
</evidence>
<protein>
    <submittedName>
        <fullName evidence="2">Membrane protein</fullName>
    </submittedName>
</protein>
<comment type="caution">
    <text evidence="2">The sequence shown here is derived from an EMBL/GenBank/DDBJ whole genome shotgun (WGS) entry which is preliminary data.</text>
</comment>
<dbReference type="OrthoDB" id="5899712at2"/>
<keyword evidence="1" id="KW-1133">Transmembrane helix</keyword>
<keyword evidence="3" id="KW-1185">Reference proteome</keyword>
<organism evidence="2 3">
    <name type="scientific">Catenovulum maritimum</name>
    <dbReference type="NCBI Taxonomy" id="1513271"/>
    <lineage>
        <taxon>Bacteria</taxon>
        <taxon>Pseudomonadati</taxon>
        <taxon>Pseudomonadota</taxon>
        <taxon>Gammaproteobacteria</taxon>
        <taxon>Alteromonadales</taxon>
        <taxon>Alteromonadaceae</taxon>
        <taxon>Catenovulum</taxon>
    </lineage>
</organism>
<gene>
    <name evidence="2" type="ORF">XM47_03120</name>
</gene>
<dbReference type="EMBL" id="LAZL01000003">
    <property type="protein sequence ID" value="KMT66540.1"/>
    <property type="molecule type" value="Genomic_DNA"/>
</dbReference>
<name>A0A0J8GUU3_9ALTE</name>
<dbReference type="RefSeq" id="WP_048689520.1">
    <property type="nucleotide sequence ID" value="NZ_KQ130483.1"/>
</dbReference>
<evidence type="ECO:0000256" key="1">
    <source>
        <dbReference type="SAM" id="Phobius"/>
    </source>
</evidence>
<evidence type="ECO:0000313" key="2">
    <source>
        <dbReference type="EMBL" id="KMT66540.1"/>
    </source>
</evidence>
<keyword evidence="1" id="KW-0812">Transmembrane</keyword>
<proteinExistence type="predicted"/>
<sequence>MIFSIVIGLVIALVILAIIINAIQQNKERQEAEKRTEMAKYKVIIEETESLLMNVGNIPVSKQLILVLHQRVLDAVKAMSLLSPDSSELRQRLRDAETRVQGVTTDEKVQVEEKFTLPDDDRATIALIQGIKKLRSALRAEHTKGKVDTHLFMNEDKRLDKLQLQINVESLMKRGQSAKQTQMLGSARQYFEKALATIDAQANKDEYALKRKAEITTELAEITDKLKSSNAKDRLKKEAAEKDDLDVLFQPKKKW</sequence>
<reference evidence="2 3" key="1">
    <citation type="submission" date="2015-04" db="EMBL/GenBank/DDBJ databases">
        <title>Draft Genome Sequence of the Novel Agar-Digesting Marine Bacterium Q1.</title>
        <authorList>
            <person name="Li Y."/>
            <person name="Li D."/>
            <person name="Chen G."/>
            <person name="Du Z."/>
        </authorList>
    </citation>
    <scope>NUCLEOTIDE SEQUENCE [LARGE SCALE GENOMIC DNA]</scope>
    <source>
        <strain evidence="2 3">Q1</strain>
    </source>
</reference>
<dbReference type="Proteomes" id="UP000037600">
    <property type="component" value="Unassembled WGS sequence"/>
</dbReference>
<keyword evidence="1" id="KW-0472">Membrane</keyword>
<accession>A0A0J8GUU3</accession>
<feature type="transmembrane region" description="Helical" evidence="1">
    <location>
        <begin position="6"/>
        <end position="23"/>
    </location>
</feature>
<dbReference type="AlphaFoldDB" id="A0A0J8GUU3"/>